<dbReference type="AlphaFoldDB" id="A0A8T4GUV8"/>
<dbReference type="EMBL" id="JAGGLC010000002">
    <property type="protein sequence ID" value="MBP1986676.1"/>
    <property type="molecule type" value="Genomic_DNA"/>
</dbReference>
<dbReference type="Proteomes" id="UP000823736">
    <property type="component" value="Unassembled WGS sequence"/>
</dbReference>
<keyword evidence="2" id="KW-1185">Reference proteome</keyword>
<evidence type="ECO:0008006" key="3">
    <source>
        <dbReference type="Google" id="ProtNLM"/>
    </source>
</evidence>
<comment type="caution">
    <text evidence="1">The sequence shown here is derived from an EMBL/GenBank/DDBJ whole genome shotgun (WGS) entry which is preliminary data.</text>
</comment>
<evidence type="ECO:0000313" key="1">
    <source>
        <dbReference type="EMBL" id="MBP1986676.1"/>
    </source>
</evidence>
<dbReference type="RefSeq" id="WP_209490965.1">
    <property type="nucleotide sequence ID" value="NZ_JAGGLC010000002.1"/>
</dbReference>
<reference evidence="1" key="1">
    <citation type="submission" date="2021-03" db="EMBL/GenBank/DDBJ databases">
        <title>Genomic Encyclopedia of Type Strains, Phase IV (KMG-IV): sequencing the most valuable type-strain genomes for metagenomic binning, comparative biology and taxonomic classification.</title>
        <authorList>
            <person name="Goeker M."/>
        </authorList>
    </citation>
    <scope>NUCLEOTIDE SEQUENCE</scope>
    <source>
        <strain evidence="1">DSM 26232</strain>
    </source>
</reference>
<dbReference type="OrthoDB" id="269704at2157"/>
<name>A0A8T4GUV8_9EURY</name>
<accession>A0A8T4GUV8</accession>
<evidence type="ECO:0000313" key="2">
    <source>
        <dbReference type="Proteomes" id="UP000823736"/>
    </source>
</evidence>
<protein>
    <recommendedName>
        <fullName evidence="3">Twin-arginine translocation signal domain-containing protein</fullName>
    </recommendedName>
</protein>
<organism evidence="1 2">
    <name type="scientific">Halolamina salifodinae</name>
    <dbReference type="NCBI Taxonomy" id="1202767"/>
    <lineage>
        <taxon>Archaea</taxon>
        <taxon>Methanobacteriati</taxon>
        <taxon>Methanobacteriota</taxon>
        <taxon>Stenosarchaea group</taxon>
        <taxon>Halobacteria</taxon>
        <taxon>Halobacteriales</taxon>
        <taxon>Haloferacaceae</taxon>
    </lineage>
</organism>
<sequence length="308" mass="32252">MVEGYGERTTVSDEDRREFLKVLGVSGSIAAGGLGLEELGSTASLGAAEELAPVGQAIRSDLSGAIDADLVAEQQAALTTSSEEMVATVERGLPSEAPREAFAAVADAGWPVYEHLRDVGFYASADEQLPAFDADTLGAAMETFVASDQLVSMVEEFGLGNYQGVDLLATVIGNAEQLQNYHWVATEEVPGGVSAPSDAFPTAPQAAAGGALLWLEDIDEYLYQNELILTEEIHADAAWHGETMAAGLHLMSEAARVIGEGAGALSDAELASLLTVSFAVQATAQGLITQDVYWVTEEMRAPRAAGDN</sequence>
<gene>
    <name evidence="1" type="ORF">J2753_001170</name>
</gene>
<proteinExistence type="predicted"/>